<dbReference type="KEGG" id="plei:Q9312_03270"/>
<dbReference type="EMBL" id="CP133548">
    <property type="protein sequence ID" value="WMS87949.1"/>
    <property type="molecule type" value="Genomic_DNA"/>
</dbReference>
<dbReference type="InterPro" id="IPR000014">
    <property type="entry name" value="PAS"/>
</dbReference>
<evidence type="ECO:0000313" key="2">
    <source>
        <dbReference type="EMBL" id="WMS87949.1"/>
    </source>
</evidence>
<evidence type="ECO:0000259" key="1">
    <source>
        <dbReference type="Pfam" id="PF13426"/>
    </source>
</evidence>
<dbReference type="Pfam" id="PF13426">
    <property type="entry name" value="PAS_9"/>
    <property type="match status" value="1"/>
</dbReference>
<dbReference type="Gene3D" id="3.30.450.20">
    <property type="entry name" value="PAS domain"/>
    <property type="match status" value="1"/>
</dbReference>
<dbReference type="SUPFAM" id="SSF55785">
    <property type="entry name" value="PYP-like sensor domain (PAS domain)"/>
    <property type="match status" value="1"/>
</dbReference>
<reference evidence="2 3" key="1">
    <citation type="submission" date="2023-08" db="EMBL/GenBank/DDBJ databases">
        <title>Pleionea litopenaei sp. nov., isolated from stomach of juvenile Litopenaeus vannamei.</title>
        <authorList>
            <person name="Rho A.M."/>
            <person name="Hwang C.Y."/>
        </authorList>
    </citation>
    <scope>NUCLEOTIDE SEQUENCE [LARGE SCALE GENOMIC DNA]</scope>
    <source>
        <strain evidence="2 3">HL-JVS1</strain>
    </source>
</reference>
<sequence>MPHGDQGKSVQHISNGDGDVLLHCFPDIILVSDVHGRIIWVNEQISALGFTTDDLIGQTIETLVPNHMQQTHVSLREEYLQDPTFKSMTNGRKLTLKTRDGRNLKV</sequence>
<dbReference type="NCBIfam" id="TIGR00229">
    <property type="entry name" value="sensory_box"/>
    <property type="match status" value="1"/>
</dbReference>
<gene>
    <name evidence="2" type="ORF">Q9312_03270</name>
</gene>
<protein>
    <submittedName>
        <fullName evidence="2">PAS domain S-box protein</fullName>
    </submittedName>
</protein>
<dbReference type="AlphaFoldDB" id="A0AA51RUW5"/>
<accession>A0AA51RUW5</accession>
<name>A0AA51RUW5_9GAMM</name>
<proteinExistence type="predicted"/>
<keyword evidence="3" id="KW-1185">Reference proteome</keyword>
<dbReference type="CDD" id="cd00130">
    <property type="entry name" value="PAS"/>
    <property type="match status" value="1"/>
</dbReference>
<dbReference type="Proteomes" id="UP001239782">
    <property type="component" value="Chromosome"/>
</dbReference>
<evidence type="ECO:0000313" key="3">
    <source>
        <dbReference type="Proteomes" id="UP001239782"/>
    </source>
</evidence>
<organism evidence="2 3">
    <name type="scientific">Pleionea litopenaei</name>
    <dbReference type="NCBI Taxonomy" id="3070815"/>
    <lineage>
        <taxon>Bacteria</taxon>
        <taxon>Pseudomonadati</taxon>
        <taxon>Pseudomonadota</taxon>
        <taxon>Gammaproteobacteria</taxon>
        <taxon>Oceanospirillales</taxon>
        <taxon>Pleioneaceae</taxon>
        <taxon>Pleionea</taxon>
    </lineage>
</organism>
<feature type="domain" description="PAS" evidence="1">
    <location>
        <begin position="26"/>
        <end position="74"/>
    </location>
</feature>
<dbReference type="RefSeq" id="WP_309203117.1">
    <property type="nucleotide sequence ID" value="NZ_CP133548.1"/>
</dbReference>
<dbReference type="InterPro" id="IPR035965">
    <property type="entry name" value="PAS-like_dom_sf"/>
</dbReference>